<sequence length="129" mass="14292">MSTSVLMSFARSFNTESIVQIGNPLPQNRYRDICPFRHARNKFTLSSPSGMPTLTLLTLMTLLTLLTTKRVFLRAVIAELLWFVSGAMSSLALSEAGIKLWDGNESREYLDSVDLSHSAMGDLGPVYGF</sequence>
<dbReference type="GO" id="GO:0004799">
    <property type="term" value="F:thymidylate synthase activity"/>
    <property type="evidence" value="ECO:0007669"/>
    <property type="project" value="TreeGrafter"/>
</dbReference>
<keyword evidence="3" id="KW-0812">Transmembrane</keyword>
<dbReference type="OrthoDB" id="766at2759"/>
<evidence type="ECO:0000256" key="3">
    <source>
        <dbReference type="SAM" id="Phobius"/>
    </source>
</evidence>
<dbReference type="GO" id="GO:0005739">
    <property type="term" value="C:mitochondrion"/>
    <property type="evidence" value="ECO:0007669"/>
    <property type="project" value="TreeGrafter"/>
</dbReference>
<dbReference type="InterPro" id="IPR023451">
    <property type="entry name" value="Thymidate_synth/dCMP_Mease_dom"/>
</dbReference>
<dbReference type="Pfam" id="PF00303">
    <property type="entry name" value="Thymidylat_synt"/>
    <property type="match status" value="1"/>
</dbReference>
<dbReference type="GO" id="GO:0005829">
    <property type="term" value="C:cytosol"/>
    <property type="evidence" value="ECO:0007669"/>
    <property type="project" value="TreeGrafter"/>
</dbReference>
<reference evidence="6" key="2">
    <citation type="submission" date="2015-01" db="EMBL/GenBank/DDBJ databases">
        <title>Evolutionary Origins and Diversification of the Mycorrhizal Mutualists.</title>
        <authorList>
            <consortium name="DOE Joint Genome Institute"/>
            <consortium name="Mycorrhizal Genomics Consortium"/>
            <person name="Kohler A."/>
            <person name="Kuo A."/>
            <person name="Nagy L.G."/>
            <person name="Floudas D."/>
            <person name="Copeland A."/>
            <person name="Barry K.W."/>
            <person name="Cichocki N."/>
            <person name="Veneault-Fourrey C."/>
            <person name="LaButti K."/>
            <person name="Lindquist E.A."/>
            <person name="Lipzen A."/>
            <person name="Lundell T."/>
            <person name="Morin E."/>
            <person name="Murat C."/>
            <person name="Riley R."/>
            <person name="Ohm R."/>
            <person name="Sun H."/>
            <person name="Tunlid A."/>
            <person name="Henrissat B."/>
            <person name="Grigoriev I.V."/>
            <person name="Hibbett D.S."/>
            <person name="Martin F."/>
        </authorList>
    </citation>
    <scope>NUCLEOTIDE SEQUENCE [LARGE SCALE GENOMIC DNA]</scope>
    <source>
        <strain evidence="6">Zn</strain>
    </source>
</reference>
<dbReference type="InterPro" id="IPR045097">
    <property type="entry name" value="Thymidate_synth/dCMP_Mease"/>
</dbReference>
<evidence type="ECO:0000259" key="4">
    <source>
        <dbReference type="Pfam" id="PF00303"/>
    </source>
</evidence>
<dbReference type="Gene3D" id="3.30.572.10">
    <property type="entry name" value="Thymidylate synthase/dCMP hydroxymethylase domain"/>
    <property type="match status" value="1"/>
</dbReference>
<accession>A0A0C3GWG2</accession>
<dbReference type="EMBL" id="KN832877">
    <property type="protein sequence ID" value="KIN00431.1"/>
    <property type="molecule type" value="Genomic_DNA"/>
</dbReference>
<dbReference type="Proteomes" id="UP000054321">
    <property type="component" value="Unassembled WGS sequence"/>
</dbReference>
<dbReference type="SUPFAM" id="SSF55831">
    <property type="entry name" value="Thymidylate synthase/dCMP hydroxymethylase"/>
    <property type="match status" value="1"/>
</dbReference>
<dbReference type="PANTHER" id="PTHR11548">
    <property type="entry name" value="THYMIDYLATE SYNTHASE 1"/>
    <property type="match status" value="1"/>
</dbReference>
<evidence type="ECO:0000256" key="1">
    <source>
        <dbReference type="ARBA" id="ARBA00022603"/>
    </source>
</evidence>
<evidence type="ECO:0000313" key="6">
    <source>
        <dbReference type="Proteomes" id="UP000054321"/>
    </source>
</evidence>
<proteinExistence type="predicted"/>
<dbReference type="InParanoid" id="A0A0C3GWG2"/>
<protein>
    <recommendedName>
        <fullName evidence="4">Thymidylate synthase/dCMP hydroxymethylase domain-containing protein</fullName>
    </recommendedName>
</protein>
<keyword evidence="3" id="KW-1133">Transmembrane helix</keyword>
<organism evidence="5 6">
    <name type="scientific">Oidiodendron maius (strain Zn)</name>
    <dbReference type="NCBI Taxonomy" id="913774"/>
    <lineage>
        <taxon>Eukaryota</taxon>
        <taxon>Fungi</taxon>
        <taxon>Dikarya</taxon>
        <taxon>Ascomycota</taxon>
        <taxon>Pezizomycotina</taxon>
        <taxon>Leotiomycetes</taxon>
        <taxon>Leotiomycetes incertae sedis</taxon>
        <taxon>Myxotrichaceae</taxon>
        <taxon>Oidiodendron</taxon>
    </lineage>
</organism>
<dbReference type="PANTHER" id="PTHR11548:SF2">
    <property type="entry name" value="THYMIDYLATE SYNTHASE"/>
    <property type="match status" value="1"/>
</dbReference>
<keyword evidence="1" id="KW-0489">Methyltransferase</keyword>
<evidence type="ECO:0000313" key="5">
    <source>
        <dbReference type="EMBL" id="KIN00431.1"/>
    </source>
</evidence>
<evidence type="ECO:0000256" key="2">
    <source>
        <dbReference type="ARBA" id="ARBA00022679"/>
    </source>
</evidence>
<keyword evidence="3" id="KW-0472">Membrane</keyword>
<feature type="transmembrane region" description="Helical" evidence="3">
    <location>
        <begin position="50"/>
        <end position="68"/>
    </location>
</feature>
<dbReference type="HOGENOM" id="CLU_145006_1_0_1"/>
<name>A0A0C3GWG2_OIDMZ</name>
<keyword evidence="2" id="KW-0808">Transferase</keyword>
<dbReference type="InterPro" id="IPR036926">
    <property type="entry name" value="Thymidate_synth/dCMP_Mease_sf"/>
</dbReference>
<feature type="domain" description="Thymidylate synthase/dCMP hydroxymethylase" evidence="4">
    <location>
        <begin position="63"/>
        <end position="129"/>
    </location>
</feature>
<dbReference type="STRING" id="913774.A0A0C3GWG2"/>
<reference evidence="5 6" key="1">
    <citation type="submission" date="2014-04" db="EMBL/GenBank/DDBJ databases">
        <authorList>
            <consortium name="DOE Joint Genome Institute"/>
            <person name="Kuo A."/>
            <person name="Martino E."/>
            <person name="Perotto S."/>
            <person name="Kohler A."/>
            <person name="Nagy L.G."/>
            <person name="Floudas D."/>
            <person name="Copeland A."/>
            <person name="Barry K.W."/>
            <person name="Cichocki N."/>
            <person name="Veneault-Fourrey C."/>
            <person name="LaButti K."/>
            <person name="Lindquist E.A."/>
            <person name="Lipzen A."/>
            <person name="Lundell T."/>
            <person name="Morin E."/>
            <person name="Murat C."/>
            <person name="Sun H."/>
            <person name="Tunlid A."/>
            <person name="Henrissat B."/>
            <person name="Grigoriev I.V."/>
            <person name="Hibbett D.S."/>
            <person name="Martin F."/>
            <person name="Nordberg H.P."/>
            <person name="Cantor M.N."/>
            <person name="Hua S.X."/>
        </authorList>
    </citation>
    <scope>NUCLEOTIDE SEQUENCE [LARGE SCALE GENOMIC DNA]</scope>
    <source>
        <strain evidence="5 6">Zn</strain>
    </source>
</reference>
<keyword evidence="6" id="KW-1185">Reference proteome</keyword>
<dbReference type="AlphaFoldDB" id="A0A0C3GWG2"/>
<feature type="transmembrane region" description="Helical" evidence="3">
    <location>
        <begin position="80"/>
        <end position="101"/>
    </location>
</feature>
<dbReference type="GO" id="GO:0032259">
    <property type="term" value="P:methylation"/>
    <property type="evidence" value="ECO:0007669"/>
    <property type="project" value="UniProtKB-KW"/>
</dbReference>
<gene>
    <name evidence="5" type="ORF">OIDMADRAFT_55024</name>
</gene>
<dbReference type="GO" id="GO:0006231">
    <property type="term" value="P:dTMP biosynthetic process"/>
    <property type="evidence" value="ECO:0007669"/>
    <property type="project" value="TreeGrafter"/>
</dbReference>